<dbReference type="Gene3D" id="2.40.50.40">
    <property type="match status" value="1"/>
</dbReference>
<feature type="domain" description="Chromo" evidence="3">
    <location>
        <begin position="552"/>
        <end position="616"/>
    </location>
</feature>
<dbReference type="Pfam" id="PF00385">
    <property type="entry name" value="Chromo"/>
    <property type="match status" value="1"/>
</dbReference>
<accession>A0A8H6HIM3</accession>
<dbReference type="OrthoDB" id="2447764at2759"/>
<evidence type="ECO:0000256" key="1">
    <source>
        <dbReference type="ARBA" id="ARBA00004123"/>
    </source>
</evidence>
<dbReference type="GO" id="GO:0006338">
    <property type="term" value="P:chromatin remodeling"/>
    <property type="evidence" value="ECO:0007669"/>
    <property type="project" value="UniProtKB-ARBA"/>
</dbReference>
<organism evidence="4 5">
    <name type="scientific">Ephemerocybe angulata</name>
    <dbReference type="NCBI Taxonomy" id="980116"/>
    <lineage>
        <taxon>Eukaryota</taxon>
        <taxon>Fungi</taxon>
        <taxon>Dikarya</taxon>
        <taxon>Basidiomycota</taxon>
        <taxon>Agaricomycotina</taxon>
        <taxon>Agaricomycetes</taxon>
        <taxon>Agaricomycetidae</taxon>
        <taxon>Agaricales</taxon>
        <taxon>Agaricineae</taxon>
        <taxon>Psathyrellaceae</taxon>
        <taxon>Ephemerocybe</taxon>
    </lineage>
</organism>
<dbReference type="AlphaFoldDB" id="A0A8H6HIM3"/>
<dbReference type="SUPFAM" id="SSF54160">
    <property type="entry name" value="Chromo domain-like"/>
    <property type="match status" value="1"/>
</dbReference>
<dbReference type="PROSITE" id="PS00598">
    <property type="entry name" value="CHROMO_1"/>
    <property type="match status" value="1"/>
</dbReference>
<keyword evidence="5" id="KW-1185">Reference proteome</keyword>
<dbReference type="InterPro" id="IPR016197">
    <property type="entry name" value="Chromo-like_dom_sf"/>
</dbReference>
<dbReference type="SMART" id="SM00298">
    <property type="entry name" value="CHROMO"/>
    <property type="match status" value="1"/>
</dbReference>
<dbReference type="PROSITE" id="PS50013">
    <property type="entry name" value="CHROMO_2"/>
    <property type="match status" value="1"/>
</dbReference>
<dbReference type="GO" id="GO:0005634">
    <property type="term" value="C:nucleus"/>
    <property type="evidence" value="ECO:0007669"/>
    <property type="project" value="UniProtKB-SubCell"/>
</dbReference>
<dbReference type="EMBL" id="JACGCI010000078">
    <property type="protein sequence ID" value="KAF6747729.1"/>
    <property type="molecule type" value="Genomic_DNA"/>
</dbReference>
<dbReference type="InterPro" id="IPR023779">
    <property type="entry name" value="Chromodomain_CS"/>
</dbReference>
<evidence type="ECO:0000313" key="4">
    <source>
        <dbReference type="EMBL" id="KAF6747729.1"/>
    </source>
</evidence>
<gene>
    <name evidence="4" type="ORF">DFP72DRAFT_854123</name>
</gene>
<evidence type="ECO:0000313" key="5">
    <source>
        <dbReference type="Proteomes" id="UP000521943"/>
    </source>
</evidence>
<dbReference type="InterPro" id="IPR023780">
    <property type="entry name" value="Chromo_domain"/>
</dbReference>
<keyword evidence="2" id="KW-0539">Nucleus</keyword>
<reference evidence="4 5" key="1">
    <citation type="submission" date="2020-07" db="EMBL/GenBank/DDBJ databases">
        <title>Comparative genomics of pyrophilous fungi reveals a link between fire events and developmental genes.</title>
        <authorList>
            <consortium name="DOE Joint Genome Institute"/>
            <person name="Steindorff A.S."/>
            <person name="Carver A."/>
            <person name="Calhoun S."/>
            <person name="Stillman K."/>
            <person name="Liu H."/>
            <person name="Lipzen A."/>
            <person name="Pangilinan J."/>
            <person name="Labutti K."/>
            <person name="Bruns T.D."/>
            <person name="Grigoriev I.V."/>
        </authorList>
    </citation>
    <scope>NUCLEOTIDE SEQUENCE [LARGE SCALE GENOMIC DNA]</scope>
    <source>
        <strain evidence="4 5">CBS 144469</strain>
    </source>
</reference>
<comment type="subcellular location">
    <subcellularLocation>
        <location evidence="1">Nucleus</location>
    </subcellularLocation>
</comment>
<evidence type="ECO:0000259" key="3">
    <source>
        <dbReference type="PROSITE" id="PS50013"/>
    </source>
</evidence>
<dbReference type="InterPro" id="IPR000953">
    <property type="entry name" value="Chromo/chromo_shadow_dom"/>
</dbReference>
<sequence>MPGTISSELRVDGGWLSRTARRHTGLRARISEGDGYTIGAKHYLIRTACGSREIVKVVYLRTARKYAPSGQKGGRGAMPGTISSELRVDGGWLSRTARGRTGLSARIGEGDGLYTGRQTLFNQNCVRQQGDRQSGLSQNCEKICTKRPKGREGGDARHHLFRTACGWGVVVKSFPRTARGRTGLSARIGEGDELRAAVSVVHLSSVTTREYYVGPIFELPVVPVVKTFGAGLMNFRSLKPLINTTWREQAGSGRWALVKVGGPKTAKGDIGGKGMPDSIFSELRGGKGRLSRTARGRTGGSHDQIRGGGQHCRLGAVWVLVEVGVVRTAGGYVIMQKWSLPELRRDIPANRDCVKPVTFRTAGGCTGAVWALGKDITAWGEGWWSNWVGSELRRDVRCTYILRGIHCRTGGIMRLPESISSELRAEEVWWASWVRSELRVRMGASRSGRAQNCGTAVQGDSVIVWALVKLGQSSISELRLNEKLSAGLCGPFAIYFPIRIQPVQPNLIYRRDTILPLPPPAPPITHGPRHQAAQKKYQRPPPIINEHGHLEWRVEVILEAKLRRRIGGTRRSQIYKIRWKGYPPDDDTWVTHKALLKCRALDQWLEAQKRQAVQIKPEPKLEDIVKQENPYTP</sequence>
<name>A0A8H6HIM3_9AGAR</name>
<proteinExistence type="predicted"/>
<protein>
    <recommendedName>
        <fullName evidence="3">Chromo domain-containing protein</fullName>
    </recommendedName>
</protein>
<dbReference type="Proteomes" id="UP000521943">
    <property type="component" value="Unassembled WGS sequence"/>
</dbReference>
<comment type="caution">
    <text evidence="4">The sequence shown here is derived from an EMBL/GenBank/DDBJ whole genome shotgun (WGS) entry which is preliminary data.</text>
</comment>
<evidence type="ECO:0000256" key="2">
    <source>
        <dbReference type="ARBA" id="ARBA00023242"/>
    </source>
</evidence>